<dbReference type="EMBL" id="OIVN01001202">
    <property type="protein sequence ID" value="SPC91084.1"/>
    <property type="molecule type" value="Genomic_DNA"/>
</dbReference>
<dbReference type="InterPro" id="IPR008480">
    <property type="entry name" value="DUF761_pln"/>
</dbReference>
<reference evidence="1" key="1">
    <citation type="submission" date="2018-02" db="EMBL/GenBank/DDBJ databases">
        <authorList>
            <person name="Cohen D.B."/>
            <person name="Kent A.D."/>
        </authorList>
    </citation>
    <scope>NUCLEOTIDE SEQUENCE</scope>
</reference>
<gene>
    <name evidence="1" type="ORF">FSB_LOCUS18966</name>
</gene>
<proteinExistence type="predicted"/>
<evidence type="ECO:0000313" key="1">
    <source>
        <dbReference type="EMBL" id="SPC91084.1"/>
    </source>
</evidence>
<dbReference type="PANTHER" id="PTHR33450">
    <property type="entry name" value="EMB|CAB67623.1-RELATED"/>
    <property type="match status" value="1"/>
</dbReference>
<protein>
    <submittedName>
        <fullName evidence="1">Uncharacterized protein</fullName>
    </submittedName>
</protein>
<sequence>MKNKASVIIKQIISALSSIAKAKTMAIKNKTSGAKARLIMFSLLKHKKVIVDSLSDKIHRLLGQHDKESDDELSDESKAIVLYNAMANESRASSSHTHLMVKAEGDEEDDDDDDKYPDLRHSLFDEEDFEEDQGGSVIDMVRNSKEDEGENFVLEDEIDHVADLFITRFHKQMRMQKLLSFKRYQEMMERSL</sequence>
<name>A0A2N9FWC1_FAGSY</name>
<dbReference type="Pfam" id="PF05553">
    <property type="entry name" value="DUF761"/>
    <property type="match status" value="1"/>
</dbReference>
<dbReference type="AlphaFoldDB" id="A0A2N9FWC1"/>
<organism evidence="1">
    <name type="scientific">Fagus sylvatica</name>
    <name type="common">Beechnut</name>
    <dbReference type="NCBI Taxonomy" id="28930"/>
    <lineage>
        <taxon>Eukaryota</taxon>
        <taxon>Viridiplantae</taxon>
        <taxon>Streptophyta</taxon>
        <taxon>Embryophyta</taxon>
        <taxon>Tracheophyta</taxon>
        <taxon>Spermatophyta</taxon>
        <taxon>Magnoliopsida</taxon>
        <taxon>eudicotyledons</taxon>
        <taxon>Gunneridae</taxon>
        <taxon>Pentapetalae</taxon>
        <taxon>rosids</taxon>
        <taxon>fabids</taxon>
        <taxon>Fagales</taxon>
        <taxon>Fagaceae</taxon>
        <taxon>Fagus</taxon>
    </lineage>
</organism>
<dbReference type="PANTHER" id="PTHR33450:SF31">
    <property type="entry name" value="EMB|CAB67623.1"/>
    <property type="match status" value="1"/>
</dbReference>
<accession>A0A2N9FWC1</accession>